<name>A0A0F9KYG4_9ZZZZ</name>
<evidence type="ECO:0000313" key="1">
    <source>
        <dbReference type="EMBL" id="KKM87374.1"/>
    </source>
</evidence>
<sequence>MADIIYEYKWVADKGESILNPIFVKIKNNARRLSKCSIFYLYRGSLYEYCYIISHCSYFMKIDEKWYSNYERLMEKFEQKFSKVDRNDLLDI</sequence>
<protein>
    <submittedName>
        <fullName evidence="1">Uncharacterized protein</fullName>
    </submittedName>
</protein>
<comment type="caution">
    <text evidence="1">The sequence shown here is derived from an EMBL/GenBank/DDBJ whole genome shotgun (WGS) entry which is preliminary data.</text>
</comment>
<reference evidence="1" key="1">
    <citation type="journal article" date="2015" name="Nature">
        <title>Complex archaea that bridge the gap between prokaryotes and eukaryotes.</title>
        <authorList>
            <person name="Spang A."/>
            <person name="Saw J.H."/>
            <person name="Jorgensen S.L."/>
            <person name="Zaremba-Niedzwiedzka K."/>
            <person name="Martijn J."/>
            <person name="Lind A.E."/>
            <person name="van Eijk R."/>
            <person name="Schleper C."/>
            <person name="Guy L."/>
            <person name="Ettema T.J."/>
        </authorList>
    </citation>
    <scope>NUCLEOTIDE SEQUENCE</scope>
</reference>
<accession>A0A0F9KYG4</accession>
<dbReference type="AlphaFoldDB" id="A0A0F9KYG4"/>
<organism evidence="1">
    <name type="scientific">marine sediment metagenome</name>
    <dbReference type="NCBI Taxonomy" id="412755"/>
    <lineage>
        <taxon>unclassified sequences</taxon>
        <taxon>metagenomes</taxon>
        <taxon>ecological metagenomes</taxon>
    </lineage>
</organism>
<dbReference type="EMBL" id="LAZR01007109">
    <property type="protein sequence ID" value="KKM87374.1"/>
    <property type="molecule type" value="Genomic_DNA"/>
</dbReference>
<proteinExistence type="predicted"/>
<gene>
    <name evidence="1" type="ORF">LCGC14_1269640</name>
</gene>